<evidence type="ECO:0000259" key="1">
    <source>
        <dbReference type="PROSITE" id="PS50879"/>
    </source>
</evidence>
<dbReference type="AlphaFoldDB" id="A0A0G1K4S9"/>
<reference evidence="2 3" key="1">
    <citation type="journal article" date="2015" name="Nature">
        <title>rRNA introns, odd ribosomes, and small enigmatic genomes across a large radiation of phyla.</title>
        <authorList>
            <person name="Brown C.T."/>
            <person name="Hug L.A."/>
            <person name="Thomas B.C."/>
            <person name="Sharon I."/>
            <person name="Castelle C.J."/>
            <person name="Singh A."/>
            <person name="Wilkins M.J."/>
            <person name="Williams K.H."/>
            <person name="Banfield J.F."/>
        </authorList>
    </citation>
    <scope>NUCLEOTIDE SEQUENCE [LARGE SCALE GENOMIC DNA]</scope>
</reference>
<evidence type="ECO:0000313" key="2">
    <source>
        <dbReference type="EMBL" id="KKT51282.1"/>
    </source>
</evidence>
<dbReference type="EMBL" id="LCIH01000013">
    <property type="protein sequence ID" value="KKT51282.1"/>
    <property type="molecule type" value="Genomic_DNA"/>
</dbReference>
<gene>
    <name evidence="2" type="ORF">UW44_C0013G0002</name>
</gene>
<dbReference type="GO" id="GO:0003676">
    <property type="term" value="F:nucleic acid binding"/>
    <property type="evidence" value="ECO:0007669"/>
    <property type="project" value="InterPro"/>
</dbReference>
<dbReference type="SUPFAM" id="SSF53098">
    <property type="entry name" value="Ribonuclease H-like"/>
    <property type="match status" value="1"/>
</dbReference>
<dbReference type="Gene3D" id="3.30.420.10">
    <property type="entry name" value="Ribonuclease H-like superfamily/Ribonuclease H"/>
    <property type="match status" value="1"/>
</dbReference>
<dbReference type="PANTHER" id="PTHR47723">
    <property type="entry name" value="OS05G0353850 PROTEIN"/>
    <property type="match status" value="1"/>
</dbReference>
<dbReference type="CDD" id="cd09279">
    <property type="entry name" value="RNase_HI_like"/>
    <property type="match status" value="1"/>
</dbReference>
<dbReference type="GO" id="GO:0004523">
    <property type="term" value="F:RNA-DNA hybrid ribonuclease activity"/>
    <property type="evidence" value="ECO:0007669"/>
    <property type="project" value="InterPro"/>
</dbReference>
<evidence type="ECO:0000313" key="3">
    <source>
        <dbReference type="Proteomes" id="UP000034006"/>
    </source>
</evidence>
<dbReference type="Pfam" id="PF13456">
    <property type="entry name" value="RVT_3"/>
    <property type="match status" value="1"/>
</dbReference>
<feature type="domain" description="RNase H type-1" evidence="1">
    <location>
        <begin position="4"/>
        <end position="142"/>
    </location>
</feature>
<dbReference type="PATRIC" id="fig|1618387.3.peg.954"/>
<organism evidence="2 3">
    <name type="scientific">Candidatus Collierbacteria bacterium GW2011_GWB2_44_22</name>
    <dbReference type="NCBI Taxonomy" id="1618387"/>
    <lineage>
        <taxon>Bacteria</taxon>
        <taxon>Candidatus Collieribacteriota</taxon>
    </lineage>
</organism>
<protein>
    <submittedName>
        <fullName evidence="2">Ribonuclease HI</fullName>
    </submittedName>
</protein>
<dbReference type="PANTHER" id="PTHR47723:SF24">
    <property type="entry name" value="RNASE H TYPE-1 DOMAIN-CONTAINING PROTEIN"/>
    <property type="match status" value="1"/>
</dbReference>
<name>A0A0G1K4S9_9BACT</name>
<accession>A0A0G1K4S9</accession>
<dbReference type="InterPro" id="IPR053151">
    <property type="entry name" value="RNase_H-like"/>
</dbReference>
<sequence>MSETIELLEMNTDGGSRGNPGPAAIGVIAKANAHTIFTLSERIGETTNNVAEYTAVLRALEKIDEEGIFTDKIRFILDSELIVKQITGLYKVKQPHLQELRKTIISLIKKLRDKGQIKLMSFVNVLRDKNKEADQLVNDALDN</sequence>
<dbReference type="PROSITE" id="PS50879">
    <property type="entry name" value="RNASE_H_1"/>
    <property type="match status" value="1"/>
</dbReference>
<dbReference type="Proteomes" id="UP000034006">
    <property type="component" value="Unassembled WGS sequence"/>
</dbReference>
<dbReference type="InterPro" id="IPR002156">
    <property type="entry name" value="RNaseH_domain"/>
</dbReference>
<comment type="caution">
    <text evidence="2">The sequence shown here is derived from an EMBL/GenBank/DDBJ whole genome shotgun (WGS) entry which is preliminary data.</text>
</comment>
<dbReference type="InterPro" id="IPR036397">
    <property type="entry name" value="RNaseH_sf"/>
</dbReference>
<proteinExistence type="predicted"/>
<dbReference type="STRING" id="1618387.UW44_C0013G0002"/>
<dbReference type="InterPro" id="IPR012337">
    <property type="entry name" value="RNaseH-like_sf"/>
</dbReference>